<evidence type="ECO:0000313" key="2">
    <source>
        <dbReference type="Proteomes" id="UP000320948"/>
    </source>
</evidence>
<dbReference type="EMBL" id="VAFM01000002">
    <property type="protein sequence ID" value="TKW60549.1"/>
    <property type="molecule type" value="Genomic_DNA"/>
</dbReference>
<organism evidence="1 2">
    <name type="scientific">Blastochloris viridis</name>
    <name type="common">Rhodopseudomonas viridis</name>
    <dbReference type="NCBI Taxonomy" id="1079"/>
    <lineage>
        <taxon>Bacteria</taxon>
        <taxon>Pseudomonadati</taxon>
        <taxon>Pseudomonadota</taxon>
        <taxon>Alphaproteobacteria</taxon>
        <taxon>Hyphomicrobiales</taxon>
        <taxon>Blastochloridaceae</taxon>
        <taxon>Blastochloris</taxon>
    </lineage>
</organism>
<reference evidence="1 2" key="1">
    <citation type="journal article" date="2017" name="Nat. Commun.">
        <title>In situ click chemistry generation of cyclooxygenase-2 inhibitors.</title>
        <authorList>
            <person name="Bhardwaj A."/>
            <person name="Kaur J."/>
            <person name="Wuest M."/>
            <person name="Wuest F."/>
        </authorList>
    </citation>
    <scope>NUCLEOTIDE SEQUENCE [LARGE SCALE GENOMIC DNA]</scope>
    <source>
        <strain evidence="1">S2_018_000_R2_106</strain>
    </source>
</reference>
<dbReference type="Proteomes" id="UP000320948">
    <property type="component" value="Unassembled WGS sequence"/>
</dbReference>
<accession>A0A6N4R9Z2</accession>
<gene>
    <name evidence="1" type="ORF">DI628_06505</name>
</gene>
<protein>
    <submittedName>
        <fullName evidence="1">Uncharacterized protein</fullName>
    </submittedName>
</protein>
<name>A0A6N4R9Z2_BLAVI</name>
<sequence length="271" mass="31005">MADTFISLPIIQIDIEELRPQNQAYCSDEDFAVFLTNLQHVLAGKPPETDFQRCIADSLNAFYNEEKQDGEITLNSLIDELGQLAECTSIFASKSMASGQYSHIWVPAHHGWHNWLAFMEYFTFPRDSDEDVEWKPTFNPETYSEGSATERLGKLRQFFDTVAAKAKESAINQKQVMPVYTVELQKFPLQLVVHVLHADRKDDTCTLIIQNMADGSFKLTLKWNTANGQLSNFMGVHHRIIDARRHDEHEPIDPDTNHPLPPRECSLQIQV</sequence>
<proteinExistence type="predicted"/>
<evidence type="ECO:0000313" key="1">
    <source>
        <dbReference type="EMBL" id="TKW60549.1"/>
    </source>
</evidence>
<dbReference type="AlphaFoldDB" id="A0A6N4R9Z2"/>
<comment type="caution">
    <text evidence="1">The sequence shown here is derived from an EMBL/GenBank/DDBJ whole genome shotgun (WGS) entry which is preliminary data.</text>
</comment>